<evidence type="ECO:0000313" key="2">
    <source>
        <dbReference type="EMBL" id="KAI9632550.1"/>
    </source>
</evidence>
<feature type="compositionally biased region" description="Basic and acidic residues" evidence="1">
    <location>
        <begin position="87"/>
        <end position="111"/>
    </location>
</feature>
<gene>
    <name evidence="2" type="ORF">MKK02DRAFT_35395</name>
</gene>
<name>A0AA38LR39_9TREE</name>
<proteinExistence type="predicted"/>
<dbReference type="Proteomes" id="UP001164286">
    <property type="component" value="Unassembled WGS sequence"/>
</dbReference>
<dbReference type="PANTHER" id="PTHR34776">
    <property type="entry name" value="F17F16.3 PROTEIN"/>
    <property type="match status" value="1"/>
</dbReference>
<feature type="compositionally biased region" description="Acidic residues" evidence="1">
    <location>
        <begin position="56"/>
        <end position="69"/>
    </location>
</feature>
<dbReference type="RefSeq" id="XP_052942327.1">
    <property type="nucleotide sequence ID" value="XM_053089166.1"/>
</dbReference>
<keyword evidence="3" id="KW-1185">Reference proteome</keyword>
<dbReference type="AlphaFoldDB" id="A0AA38LR39"/>
<evidence type="ECO:0008006" key="4">
    <source>
        <dbReference type="Google" id="ProtNLM"/>
    </source>
</evidence>
<evidence type="ECO:0000313" key="3">
    <source>
        <dbReference type="Proteomes" id="UP001164286"/>
    </source>
</evidence>
<sequence>MVSTRSGGAKNTDEKAGDKRTASATTAKKPPAKKAKKEQDGKLEVGDNGEVGLAKEEDDAEGESEDAGDGETKGKGQDENGVGDARMTNERGEDETKGFTDARGDDADKSIGEMVQGEEAGGNEEPSHGNGHIYFLYRPKIDATDVESLDDVSKFHILLLPKSGPHASSHYHRIIEVGKKKLPDPGAKRQNIWGLVGTTSTDKAGLKTAFGEYSYETKTKGTRHQPAARPAARGHYILHSPRDEAADSPDHNKQRDYKVLLAYEITTPPPEDFGRVQEELGLEQKGAVVLTIKDPDSGDNVQANPRAANMPREKKAHYPKHLHDLFGNRRWIAPNPVSFLDYEGTELLLMSSPHDLEDMLGKDGEKVEADMDQAAEKESTDIEGALKELGMSKGDVEIEALEGAWA</sequence>
<accession>A0AA38LR39</accession>
<protein>
    <recommendedName>
        <fullName evidence="4">BTB domain transcription factor</fullName>
    </recommendedName>
</protein>
<feature type="region of interest" description="Disordered" evidence="1">
    <location>
        <begin position="1"/>
        <end position="129"/>
    </location>
</feature>
<evidence type="ECO:0000256" key="1">
    <source>
        <dbReference type="SAM" id="MobiDB-lite"/>
    </source>
</evidence>
<dbReference type="GeneID" id="77728371"/>
<dbReference type="PANTHER" id="PTHR34776:SF1">
    <property type="entry name" value="F17F16.3 PROTEIN"/>
    <property type="match status" value="1"/>
</dbReference>
<dbReference type="EMBL" id="JAKWFO010000014">
    <property type="protein sequence ID" value="KAI9632550.1"/>
    <property type="molecule type" value="Genomic_DNA"/>
</dbReference>
<comment type="caution">
    <text evidence="2">The sequence shown here is derived from an EMBL/GenBank/DDBJ whole genome shotgun (WGS) entry which is preliminary data.</text>
</comment>
<reference evidence="2" key="1">
    <citation type="journal article" date="2022" name="G3 (Bethesda)">
        <title>High quality genome of the basidiomycete yeast Dioszegia hungarica PDD-24b-2 isolated from cloud water.</title>
        <authorList>
            <person name="Jarrige D."/>
            <person name="Haridas S."/>
            <person name="Bleykasten-Grosshans C."/>
            <person name="Joly M."/>
            <person name="Nadalig T."/>
            <person name="Sancelme M."/>
            <person name="Vuilleumier S."/>
            <person name="Grigoriev I.V."/>
            <person name="Amato P."/>
            <person name="Bringel F."/>
        </authorList>
    </citation>
    <scope>NUCLEOTIDE SEQUENCE</scope>
    <source>
        <strain evidence="2">PDD-24b-2</strain>
    </source>
</reference>
<feature type="compositionally biased region" description="Basic and acidic residues" evidence="1">
    <location>
        <begin position="11"/>
        <end position="21"/>
    </location>
</feature>
<organism evidence="2 3">
    <name type="scientific">Dioszegia hungarica</name>
    <dbReference type="NCBI Taxonomy" id="4972"/>
    <lineage>
        <taxon>Eukaryota</taxon>
        <taxon>Fungi</taxon>
        <taxon>Dikarya</taxon>
        <taxon>Basidiomycota</taxon>
        <taxon>Agaricomycotina</taxon>
        <taxon>Tremellomycetes</taxon>
        <taxon>Tremellales</taxon>
        <taxon>Bulleribasidiaceae</taxon>
        <taxon>Dioszegia</taxon>
    </lineage>
</organism>